<dbReference type="EMBL" id="LCCN01000003">
    <property type="protein sequence ID" value="KKS33028.1"/>
    <property type="molecule type" value="Genomic_DNA"/>
</dbReference>
<dbReference type="AlphaFoldDB" id="A0A0G1B661"/>
<evidence type="ECO:0000256" key="1">
    <source>
        <dbReference type="SAM" id="Phobius"/>
    </source>
</evidence>
<dbReference type="STRING" id="1618356.UU93_C0003G0036"/>
<reference evidence="2 3" key="1">
    <citation type="journal article" date="2015" name="Nature">
        <title>rRNA introns, odd ribosomes, and small enigmatic genomes across a large radiation of phyla.</title>
        <authorList>
            <person name="Brown C.T."/>
            <person name="Hug L.A."/>
            <person name="Thomas B.C."/>
            <person name="Sharon I."/>
            <person name="Castelle C.J."/>
            <person name="Singh A."/>
            <person name="Wilkins M.J."/>
            <person name="Williams K.H."/>
            <person name="Banfield J.F."/>
        </authorList>
    </citation>
    <scope>NUCLEOTIDE SEQUENCE [LARGE SCALE GENOMIC DNA]</scope>
</reference>
<gene>
    <name evidence="2" type="ORF">UU93_C0003G0036</name>
</gene>
<keyword evidence="1" id="KW-0472">Membrane</keyword>
<comment type="caution">
    <text evidence="2">The sequence shown here is derived from an EMBL/GenBank/DDBJ whole genome shotgun (WGS) entry which is preliminary data.</text>
</comment>
<sequence>MVDWSGGTEIAKIIIFEVVTVLGLILVINSAKMRISQYWWLFALAVHALILGDLTGNPLRLQGTIV</sequence>
<protein>
    <submittedName>
        <fullName evidence="2">Uncharacterized protein</fullName>
    </submittedName>
</protein>
<evidence type="ECO:0000313" key="3">
    <source>
        <dbReference type="Proteomes" id="UP000034160"/>
    </source>
</evidence>
<keyword evidence="1" id="KW-0812">Transmembrane</keyword>
<dbReference type="Proteomes" id="UP000034160">
    <property type="component" value="Unassembled WGS sequence"/>
</dbReference>
<name>A0A0G1B661_9BACT</name>
<keyword evidence="1" id="KW-1133">Transmembrane helix</keyword>
<feature type="transmembrane region" description="Helical" evidence="1">
    <location>
        <begin position="38"/>
        <end position="56"/>
    </location>
</feature>
<proteinExistence type="predicted"/>
<evidence type="ECO:0000313" key="2">
    <source>
        <dbReference type="EMBL" id="KKS33028.1"/>
    </source>
</evidence>
<feature type="transmembrane region" description="Helical" evidence="1">
    <location>
        <begin position="13"/>
        <end position="31"/>
    </location>
</feature>
<accession>A0A0G1B661</accession>
<organism evidence="2 3">
    <name type="scientific">Candidatus Amesbacteria bacterium GW2011_GWA2_42_12</name>
    <dbReference type="NCBI Taxonomy" id="1618356"/>
    <lineage>
        <taxon>Bacteria</taxon>
        <taxon>Candidatus Amesiibacteriota</taxon>
    </lineage>
</organism>